<sequence>MFQLHSSQSTQSSEALNAAECIASRRRGRRGRRWEAQPNILTDDEIYYKAAAREKEGGRAQPNILTDDEMYYKVIGPDRHSQYIKGKGQLLRLKANGEMRAAPFSSSSIDNPTVVELERRLAESEEE</sequence>
<gene>
    <name evidence="1" type="ORF">TorRG33x02_262780</name>
</gene>
<organism evidence="1 2">
    <name type="scientific">Trema orientale</name>
    <name type="common">Charcoal tree</name>
    <name type="synonym">Celtis orientalis</name>
    <dbReference type="NCBI Taxonomy" id="63057"/>
    <lineage>
        <taxon>Eukaryota</taxon>
        <taxon>Viridiplantae</taxon>
        <taxon>Streptophyta</taxon>
        <taxon>Embryophyta</taxon>
        <taxon>Tracheophyta</taxon>
        <taxon>Spermatophyta</taxon>
        <taxon>Magnoliopsida</taxon>
        <taxon>eudicotyledons</taxon>
        <taxon>Gunneridae</taxon>
        <taxon>Pentapetalae</taxon>
        <taxon>rosids</taxon>
        <taxon>fabids</taxon>
        <taxon>Rosales</taxon>
        <taxon>Cannabaceae</taxon>
        <taxon>Trema</taxon>
    </lineage>
</organism>
<protein>
    <submittedName>
        <fullName evidence="1">Uncharacterized protein</fullName>
    </submittedName>
</protein>
<reference evidence="2" key="1">
    <citation type="submission" date="2016-06" db="EMBL/GenBank/DDBJ databases">
        <title>Parallel loss of symbiosis genes in relatives of nitrogen-fixing non-legume Parasponia.</title>
        <authorList>
            <person name="Van Velzen R."/>
            <person name="Holmer R."/>
            <person name="Bu F."/>
            <person name="Rutten L."/>
            <person name="Van Zeijl A."/>
            <person name="Liu W."/>
            <person name="Santuari L."/>
            <person name="Cao Q."/>
            <person name="Sharma T."/>
            <person name="Shen D."/>
            <person name="Roswanjaya Y."/>
            <person name="Wardhani T."/>
            <person name="Kalhor M.S."/>
            <person name="Jansen J."/>
            <person name="Van den Hoogen J."/>
            <person name="Gungor B."/>
            <person name="Hartog M."/>
            <person name="Hontelez J."/>
            <person name="Verver J."/>
            <person name="Yang W.-C."/>
            <person name="Schijlen E."/>
            <person name="Repin R."/>
            <person name="Schilthuizen M."/>
            <person name="Schranz E."/>
            <person name="Heidstra R."/>
            <person name="Miyata K."/>
            <person name="Fedorova E."/>
            <person name="Kohlen W."/>
            <person name="Bisseling T."/>
            <person name="Smit S."/>
            <person name="Geurts R."/>
        </authorList>
    </citation>
    <scope>NUCLEOTIDE SEQUENCE [LARGE SCALE GENOMIC DNA]</scope>
    <source>
        <strain evidence="2">cv. RG33-2</strain>
    </source>
</reference>
<dbReference type="InParanoid" id="A0A2P5D4A6"/>
<keyword evidence="2" id="KW-1185">Reference proteome</keyword>
<proteinExistence type="predicted"/>
<dbReference type="Proteomes" id="UP000237000">
    <property type="component" value="Unassembled WGS sequence"/>
</dbReference>
<evidence type="ECO:0000313" key="1">
    <source>
        <dbReference type="EMBL" id="PON68117.1"/>
    </source>
</evidence>
<evidence type="ECO:0000313" key="2">
    <source>
        <dbReference type="Proteomes" id="UP000237000"/>
    </source>
</evidence>
<dbReference type="EMBL" id="JXTC01000298">
    <property type="protein sequence ID" value="PON68117.1"/>
    <property type="molecule type" value="Genomic_DNA"/>
</dbReference>
<accession>A0A2P5D4A6</accession>
<name>A0A2P5D4A6_TREOI</name>
<dbReference type="AlphaFoldDB" id="A0A2P5D4A6"/>
<comment type="caution">
    <text evidence="1">The sequence shown here is derived from an EMBL/GenBank/DDBJ whole genome shotgun (WGS) entry which is preliminary data.</text>
</comment>